<sequence length="127" mass="13659">MELASEAAAEIDILAALPAVASSINPHAPLSTNCHPADMVGFDEQYDDYEEAHAATVRVSTVHVRLDCSKGGRILVPASFKTPGGELVQATILVDTGSMANFVNDDFVRKHDLKHHAKFDVKTCQVT</sequence>
<protein>
    <submittedName>
        <fullName evidence="1">Uncharacterized protein</fullName>
    </submittedName>
</protein>
<dbReference type="EMBL" id="LAVV01008757">
    <property type="protein sequence ID" value="KNZ52015.1"/>
    <property type="molecule type" value="Genomic_DNA"/>
</dbReference>
<dbReference type="VEuPathDB" id="FungiDB:VP01_372g3"/>
<name>A0A0L6UVX2_9BASI</name>
<evidence type="ECO:0000313" key="2">
    <source>
        <dbReference type="Proteomes" id="UP000037035"/>
    </source>
</evidence>
<dbReference type="OrthoDB" id="2515829at2759"/>
<accession>A0A0L6UVX2</accession>
<reference evidence="1 2" key="1">
    <citation type="submission" date="2015-08" db="EMBL/GenBank/DDBJ databases">
        <title>Next Generation Sequencing and Analysis of the Genome of Puccinia sorghi L Schw, the Causal Agent of Maize Common Rust.</title>
        <authorList>
            <person name="Rochi L."/>
            <person name="Burguener G."/>
            <person name="Darino M."/>
            <person name="Turjanski A."/>
            <person name="Kreff E."/>
            <person name="Dieguez M.J."/>
            <person name="Sacco F."/>
        </authorList>
    </citation>
    <scope>NUCLEOTIDE SEQUENCE [LARGE SCALE GENOMIC DNA]</scope>
    <source>
        <strain evidence="1 2">RO10H11247</strain>
    </source>
</reference>
<evidence type="ECO:0000313" key="1">
    <source>
        <dbReference type="EMBL" id="KNZ52015.1"/>
    </source>
</evidence>
<gene>
    <name evidence="1" type="ORF">VP01_372g3</name>
</gene>
<keyword evidence="2" id="KW-1185">Reference proteome</keyword>
<comment type="caution">
    <text evidence="1">The sequence shown here is derived from an EMBL/GenBank/DDBJ whole genome shotgun (WGS) entry which is preliminary data.</text>
</comment>
<dbReference type="AlphaFoldDB" id="A0A0L6UVX2"/>
<organism evidence="1 2">
    <name type="scientific">Puccinia sorghi</name>
    <dbReference type="NCBI Taxonomy" id="27349"/>
    <lineage>
        <taxon>Eukaryota</taxon>
        <taxon>Fungi</taxon>
        <taxon>Dikarya</taxon>
        <taxon>Basidiomycota</taxon>
        <taxon>Pucciniomycotina</taxon>
        <taxon>Pucciniomycetes</taxon>
        <taxon>Pucciniales</taxon>
        <taxon>Pucciniaceae</taxon>
        <taxon>Puccinia</taxon>
    </lineage>
</organism>
<dbReference type="Proteomes" id="UP000037035">
    <property type="component" value="Unassembled WGS sequence"/>
</dbReference>
<proteinExistence type="predicted"/>